<proteinExistence type="predicted"/>
<dbReference type="Gene3D" id="3.20.20.140">
    <property type="entry name" value="Metal-dependent hydrolases"/>
    <property type="match status" value="1"/>
</dbReference>
<protein>
    <submittedName>
        <fullName evidence="1">Uncharacterized protein</fullName>
    </submittedName>
</protein>
<dbReference type="InterPro" id="IPR001130">
    <property type="entry name" value="TatD-like"/>
</dbReference>
<keyword evidence="2" id="KW-1185">Reference proteome</keyword>
<dbReference type="PIRSF" id="PIRSF005902">
    <property type="entry name" value="DNase_TatD"/>
    <property type="match status" value="1"/>
</dbReference>
<name>A0ABQ5QIP2_9BACT</name>
<dbReference type="Pfam" id="PF01026">
    <property type="entry name" value="TatD_DNase"/>
    <property type="match status" value="1"/>
</dbReference>
<sequence length="231" mass="25337">MRTLFDAHSHLSAVPTPNHPRVVCGTREADWEAVLAQVASDPHALPMLGLHPWFAAEASPEWAARLESLLRLHRAGVGECGLDFARKEDSDRVAQEAAFRVQLQLAHRLHRPMAMHAVRAWGPLIDLLREEGVPAAGAMVHAYSGSPETARSLQAMGVFLSFSGELLNPERVKVRESLLSVDSRLLLLETDGTADLVQVVHAASQIRGVHADDLAAQAWENGRRCFKELMA</sequence>
<evidence type="ECO:0000313" key="2">
    <source>
        <dbReference type="Proteomes" id="UP001165069"/>
    </source>
</evidence>
<dbReference type="SUPFAM" id="SSF51556">
    <property type="entry name" value="Metallo-dependent hydrolases"/>
    <property type="match status" value="1"/>
</dbReference>
<gene>
    <name evidence="1" type="ORF">GETHLI_27370</name>
</gene>
<dbReference type="EMBL" id="BSDE01000005">
    <property type="protein sequence ID" value="GLH74235.1"/>
    <property type="molecule type" value="Genomic_DNA"/>
</dbReference>
<dbReference type="PANTHER" id="PTHR47176:SF1">
    <property type="entry name" value="OS04G0577500 PROTEIN"/>
    <property type="match status" value="1"/>
</dbReference>
<dbReference type="CDD" id="cd01310">
    <property type="entry name" value="TatD_DNAse"/>
    <property type="match status" value="1"/>
</dbReference>
<reference evidence="1 2" key="1">
    <citation type="journal article" date="2023" name="Antonie Van Leeuwenhoek">
        <title>Mesoterricola silvestris gen. nov., sp. nov., Mesoterricola sediminis sp. nov., Geothrix oryzae sp. nov., Geothrix edaphica sp. nov., Geothrix rubra sp. nov., and Geothrix limicola sp. nov., six novel members of Acidobacteriota isolated from soils.</title>
        <authorList>
            <person name="Itoh H."/>
            <person name="Sugisawa Y."/>
            <person name="Mise K."/>
            <person name="Xu Z."/>
            <person name="Kuniyasu M."/>
            <person name="Ushijima N."/>
            <person name="Kawano K."/>
            <person name="Kobayashi E."/>
            <person name="Shiratori Y."/>
            <person name="Masuda Y."/>
            <person name="Senoo K."/>
        </authorList>
    </citation>
    <scope>NUCLEOTIDE SEQUENCE [LARGE SCALE GENOMIC DNA]</scope>
    <source>
        <strain evidence="1 2">Red804</strain>
    </source>
</reference>
<comment type="caution">
    <text evidence="1">The sequence shown here is derived from an EMBL/GenBank/DDBJ whole genome shotgun (WGS) entry which is preliminary data.</text>
</comment>
<accession>A0ABQ5QIP2</accession>
<dbReference type="Proteomes" id="UP001165069">
    <property type="component" value="Unassembled WGS sequence"/>
</dbReference>
<dbReference type="InterPro" id="IPR032466">
    <property type="entry name" value="Metal_Hydrolase"/>
</dbReference>
<organism evidence="1 2">
    <name type="scientific">Geothrix limicola</name>
    <dbReference type="NCBI Taxonomy" id="2927978"/>
    <lineage>
        <taxon>Bacteria</taxon>
        <taxon>Pseudomonadati</taxon>
        <taxon>Acidobacteriota</taxon>
        <taxon>Holophagae</taxon>
        <taxon>Holophagales</taxon>
        <taxon>Holophagaceae</taxon>
        <taxon>Geothrix</taxon>
    </lineage>
</organism>
<dbReference type="PANTHER" id="PTHR47176">
    <property type="entry name" value="OSJNBA0020J04.13 PROTEIN"/>
    <property type="match status" value="1"/>
</dbReference>
<evidence type="ECO:0000313" key="1">
    <source>
        <dbReference type="EMBL" id="GLH74235.1"/>
    </source>
</evidence>
<dbReference type="RefSeq" id="WP_285576270.1">
    <property type="nucleotide sequence ID" value="NZ_BSDE01000005.1"/>
</dbReference>